<comment type="caution">
    <text evidence="1">The sequence shown here is derived from an EMBL/GenBank/DDBJ whole genome shotgun (WGS) entry which is preliminary data.</text>
</comment>
<protein>
    <submittedName>
        <fullName evidence="1">Uncharacterized protein</fullName>
    </submittedName>
</protein>
<dbReference type="RefSeq" id="WP_108961490.1">
    <property type="nucleotide sequence ID" value="NZ_BFAZ01000014.1"/>
</dbReference>
<proteinExistence type="predicted"/>
<name>A0A2P2DIR4_9LEPT</name>
<gene>
    <name evidence="1" type="ORF">LPTSP2_38210</name>
</gene>
<evidence type="ECO:0000313" key="2">
    <source>
        <dbReference type="Proteomes" id="UP000245206"/>
    </source>
</evidence>
<evidence type="ECO:0000313" key="1">
    <source>
        <dbReference type="EMBL" id="GBF44518.1"/>
    </source>
</evidence>
<dbReference type="AlphaFoldDB" id="A0A2P2DIR4"/>
<reference evidence="2" key="1">
    <citation type="journal article" date="2019" name="Microbiol. Immunol.">
        <title>Molecular and phenotypic characterization of Leptospira johnsonii sp. nov., Leptospira ellinghausenii sp. nov. and Leptospira ryugenii sp. nov. isolated from soil and water in Japan.</title>
        <authorList>
            <person name="Masuzawa T."/>
            <person name="Saito M."/>
            <person name="Nakao R."/>
            <person name="Nikaido Y."/>
            <person name="Matsumoto M."/>
            <person name="Ogawa M."/>
            <person name="Yokoyama M."/>
            <person name="Hidaka Y."/>
            <person name="Tomita J."/>
            <person name="Sakakibara K."/>
            <person name="Suzuki K."/>
            <person name="Yasuda S."/>
            <person name="Sato H."/>
            <person name="Yamaguchi M."/>
            <person name="Yoshida S.I."/>
            <person name="Koizumi N."/>
            <person name="Kawamura Y."/>
        </authorList>
    </citation>
    <scope>NUCLEOTIDE SEQUENCE [LARGE SCALE GENOMIC DNA]</scope>
    <source>
        <strain evidence="2">E18</strain>
    </source>
</reference>
<accession>A0A2P2DIR4</accession>
<organism evidence="1 2">
    <name type="scientific">Leptospira ellinghausenii</name>
    <dbReference type="NCBI Taxonomy" id="1917822"/>
    <lineage>
        <taxon>Bacteria</taxon>
        <taxon>Pseudomonadati</taxon>
        <taxon>Spirochaetota</taxon>
        <taxon>Spirochaetia</taxon>
        <taxon>Leptospirales</taxon>
        <taxon>Leptospiraceae</taxon>
        <taxon>Leptospira</taxon>
    </lineage>
</organism>
<keyword evidence="2" id="KW-1185">Reference proteome</keyword>
<sequence>MLFNHVITKCQANFKSGSLATMELYNPINSTFYTGGIFWNHPIGLWLISAWFKSLIAMDIRFRIIYENGTVIDTLEFK</sequence>
<dbReference type="Proteomes" id="UP000245206">
    <property type="component" value="Unassembled WGS sequence"/>
</dbReference>
<dbReference type="EMBL" id="BFAZ01000014">
    <property type="protein sequence ID" value="GBF44518.1"/>
    <property type="molecule type" value="Genomic_DNA"/>
</dbReference>